<evidence type="ECO:0000259" key="1">
    <source>
        <dbReference type="Pfam" id="PF17667"/>
    </source>
</evidence>
<organism evidence="2 3">
    <name type="scientific">Paracoccidioides brasiliensis</name>
    <dbReference type="NCBI Taxonomy" id="121759"/>
    <lineage>
        <taxon>Eukaryota</taxon>
        <taxon>Fungi</taxon>
        <taxon>Dikarya</taxon>
        <taxon>Ascomycota</taxon>
        <taxon>Pezizomycotina</taxon>
        <taxon>Eurotiomycetes</taxon>
        <taxon>Eurotiomycetidae</taxon>
        <taxon>Onygenales</taxon>
        <taxon>Ajellomycetaceae</taxon>
        <taxon>Paracoccidioides</taxon>
    </lineage>
</organism>
<dbReference type="InterPro" id="IPR040976">
    <property type="entry name" value="Pkinase_fungal"/>
</dbReference>
<dbReference type="VEuPathDB" id="FungiDB:PABG_12254"/>
<dbReference type="PANTHER" id="PTHR38248:SF2">
    <property type="entry name" value="FUNK1 11"/>
    <property type="match status" value="1"/>
</dbReference>
<name>A0A1D2JJN1_PARBR</name>
<dbReference type="SUPFAM" id="SSF56112">
    <property type="entry name" value="Protein kinase-like (PK-like)"/>
    <property type="match status" value="2"/>
</dbReference>
<dbReference type="VEuPathDB" id="FungiDB:PADG_06738"/>
<reference evidence="2 3" key="1">
    <citation type="submission" date="2016-06" db="EMBL/GenBank/DDBJ databases">
        <authorList>
            <person name="Kjaerup R.B."/>
            <person name="Dalgaard T.S."/>
            <person name="Juul-Madsen H.R."/>
        </authorList>
    </citation>
    <scope>NUCLEOTIDE SEQUENCE [LARGE SCALE GENOMIC DNA]</scope>
    <source>
        <strain evidence="2 3">Pb300</strain>
    </source>
</reference>
<dbReference type="EMBL" id="LZYO01000065">
    <property type="protein sequence ID" value="ODH38657.1"/>
    <property type="molecule type" value="Genomic_DNA"/>
</dbReference>
<protein>
    <recommendedName>
        <fullName evidence="1">Fungal-type protein kinase domain-containing protein</fullName>
    </recommendedName>
</protein>
<dbReference type="Gene3D" id="1.10.510.10">
    <property type="entry name" value="Transferase(Phosphotransferase) domain 1"/>
    <property type="match status" value="2"/>
</dbReference>
<dbReference type="InterPro" id="IPR011009">
    <property type="entry name" value="Kinase-like_dom_sf"/>
</dbReference>
<evidence type="ECO:0000313" key="3">
    <source>
        <dbReference type="Proteomes" id="UP000242814"/>
    </source>
</evidence>
<proteinExistence type="predicted"/>
<dbReference type="Proteomes" id="UP000242814">
    <property type="component" value="Unassembled WGS sequence"/>
</dbReference>
<sequence>MTSSPFKECETNIHICESTAYRRLMKYGLCDRGIVPQFYGTMERMDLFQYQPHLKMFLNDKNPPSAIFLGNIPRMEMIHPHYFTKELGEPLTCGIREIHRALVLHCDVKSRNVMIVRNDPERVIWVNFDRAQTYHADSLTERQQGCIEDEELMVSQLTDSLEADRITTSKAHLQLQPCCFINLSRSPSPVAWISVEIIFQETQISGQGDAGVQKITFHINQPSKATQQENELAFSVQSAHEPSPFDMNGKEPYDNRILCCLAHPSLYPDGNILHQDISEKNLIITDPEKADGHSGMLIDLDLAKEFGSERSGAQHQTGMMEFMAIEVLLNVDHTYHHDLELFFYVPIWQCAHHGWENSMLKKSYSSTIATYKRGNMKAGGFEYLFSGVSTGIRVHQASLQDYQAGRGMLRRLELRAGRQGILKSAILKGFQMACGNARRTGFKG</sequence>
<evidence type="ECO:0000313" key="2">
    <source>
        <dbReference type="EMBL" id="ODH38657.1"/>
    </source>
</evidence>
<comment type="caution">
    <text evidence="2">The sequence shown here is derived from an EMBL/GenBank/DDBJ whole genome shotgun (WGS) entry which is preliminary data.</text>
</comment>
<dbReference type="PANTHER" id="PTHR38248">
    <property type="entry name" value="FUNK1 6"/>
    <property type="match status" value="1"/>
</dbReference>
<gene>
    <name evidence="2" type="ORF">ACO22_02224</name>
</gene>
<dbReference type="AlphaFoldDB" id="A0A1D2JJN1"/>
<dbReference type="VEuPathDB" id="FungiDB:PABG_12253"/>
<dbReference type="Pfam" id="PF17667">
    <property type="entry name" value="Pkinase_fungal"/>
    <property type="match status" value="1"/>
</dbReference>
<accession>A0A1D2JJN1</accession>
<feature type="domain" description="Fungal-type protein kinase" evidence="1">
    <location>
        <begin position="260"/>
        <end position="350"/>
    </location>
</feature>